<reference evidence="1" key="1">
    <citation type="submission" date="2018-02" db="EMBL/GenBank/DDBJ databases">
        <title>Rhizophora mucronata_Transcriptome.</title>
        <authorList>
            <person name="Meera S.P."/>
            <person name="Sreeshan A."/>
            <person name="Augustine A."/>
        </authorList>
    </citation>
    <scope>NUCLEOTIDE SEQUENCE</scope>
    <source>
        <tissue evidence="1">Leaf</tissue>
    </source>
</reference>
<organism evidence="1">
    <name type="scientific">Rhizophora mucronata</name>
    <name type="common">Asiatic mangrove</name>
    <dbReference type="NCBI Taxonomy" id="61149"/>
    <lineage>
        <taxon>Eukaryota</taxon>
        <taxon>Viridiplantae</taxon>
        <taxon>Streptophyta</taxon>
        <taxon>Embryophyta</taxon>
        <taxon>Tracheophyta</taxon>
        <taxon>Spermatophyta</taxon>
        <taxon>Magnoliopsida</taxon>
        <taxon>eudicotyledons</taxon>
        <taxon>Gunneridae</taxon>
        <taxon>Pentapetalae</taxon>
        <taxon>rosids</taxon>
        <taxon>fabids</taxon>
        <taxon>Malpighiales</taxon>
        <taxon>Rhizophoraceae</taxon>
        <taxon>Rhizophora</taxon>
    </lineage>
</organism>
<name>A0A2P2QDZ6_RHIMU</name>
<protein>
    <submittedName>
        <fullName evidence="1">Uncharacterized protein</fullName>
    </submittedName>
</protein>
<accession>A0A2P2QDZ6</accession>
<evidence type="ECO:0000313" key="1">
    <source>
        <dbReference type="EMBL" id="MBX65165.1"/>
    </source>
</evidence>
<dbReference type="EMBL" id="GGEC01084681">
    <property type="protein sequence ID" value="MBX65165.1"/>
    <property type="molecule type" value="Transcribed_RNA"/>
</dbReference>
<sequence length="10" mass="1329">MQKKRLRIKK</sequence>
<proteinExistence type="predicted"/>